<evidence type="ECO:0000313" key="2">
    <source>
        <dbReference type="Proteomes" id="UP000821865"/>
    </source>
</evidence>
<dbReference type="EMBL" id="CM023473">
    <property type="protein sequence ID" value="KAH7953514.1"/>
    <property type="molecule type" value="Genomic_DNA"/>
</dbReference>
<proteinExistence type="predicted"/>
<reference evidence="1" key="1">
    <citation type="submission" date="2020-05" db="EMBL/GenBank/DDBJ databases">
        <title>Large-scale comparative analyses of tick genomes elucidate their genetic diversity and vector capacities.</title>
        <authorList>
            <person name="Jia N."/>
            <person name="Wang J."/>
            <person name="Shi W."/>
            <person name="Du L."/>
            <person name="Sun Y."/>
            <person name="Zhan W."/>
            <person name="Jiang J."/>
            <person name="Wang Q."/>
            <person name="Zhang B."/>
            <person name="Ji P."/>
            <person name="Sakyi L.B."/>
            <person name="Cui X."/>
            <person name="Yuan T."/>
            <person name="Jiang B."/>
            <person name="Yang W."/>
            <person name="Lam T.T.-Y."/>
            <person name="Chang Q."/>
            <person name="Ding S."/>
            <person name="Wang X."/>
            <person name="Zhu J."/>
            <person name="Ruan X."/>
            <person name="Zhao L."/>
            <person name="Wei J."/>
            <person name="Que T."/>
            <person name="Du C."/>
            <person name="Cheng J."/>
            <person name="Dai P."/>
            <person name="Han X."/>
            <person name="Huang E."/>
            <person name="Gao Y."/>
            <person name="Liu J."/>
            <person name="Shao H."/>
            <person name="Ye R."/>
            <person name="Li L."/>
            <person name="Wei W."/>
            <person name="Wang X."/>
            <person name="Wang C."/>
            <person name="Yang T."/>
            <person name="Huo Q."/>
            <person name="Li W."/>
            <person name="Guo W."/>
            <person name="Chen H."/>
            <person name="Zhou L."/>
            <person name="Ni X."/>
            <person name="Tian J."/>
            <person name="Zhou Y."/>
            <person name="Sheng Y."/>
            <person name="Liu T."/>
            <person name="Pan Y."/>
            <person name="Xia L."/>
            <person name="Li J."/>
            <person name="Zhao F."/>
            <person name="Cao W."/>
        </authorList>
    </citation>
    <scope>NUCLEOTIDE SEQUENCE</scope>
    <source>
        <strain evidence="1">Dsil-2018</strain>
    </source>
</reference>
<gene>
    <name evidence="1" type="ORF">HPB49_009582</name>
</gene>
<evidence type="ECO:0000313" key="1">
    <source>
        <dbReference type="EMBL" id="KAH7953514.1"/>
    </source>
</evidence>
<name>A0ACB8CWK3_DERSI</name>
<protein>
    <submittedName>
        <fullName evidence="1">Uncharacterized protein</fullName>
    </submittedName>
</protein>
<keyword evidence="2" id="KW-1185">Reference proteome</keyword>
<dbReference type="Proteomes" id="UP000821865">
    <property type="component" value="Chromosome 4"/>
</dbReference>
<organism evidence="1 2">
    <name type="scientific">Dermacentor silvarum</name>
    <name type="common">Tick</name>
    <dbReference type="NCBI Taxonomy" id="543639"/>
    <lineage>
        <taxon>Eukaryota</taxon>
        <taxon>Metazoa</taxon>
        <taxon>Ecdysozoa</taxon>
        <taxon>Arthropoda</taxon>
        <taxon>Chelicerata</taxon>
        <taxon>Arachnida</taxon>
        <taxon>Acari</taxon>
        <taxon>Parasitiformes</taxon>
        <taxon>Ixodida</taxon>
        <taxon>Ixodoidea</taxon>
        <taxon>Ixodidae</taxon>
        <taxon>Rhipicephalinae</taxon>
        <taxon>Dermacentor</taxon>
    </lineage>
</organism>
<accession>A0ACB8CWK3</accession>
<sequence length="169" mass="18967">MDEDAVVVCSQKGTAKLSCKDGCVYVPDKQLGSRHYWRCVKRGECNTRVITDRPVENTHKVISKRVTHASHAPDICRVTVLRTQERIKAPAAALGEAPVKIVQQVTADVPASSRQHLLSDEALRQIVRRKRKVDCPHEPSAVQELNIEGQFRITIDGREFLRRDCTSAD</sequence>
<comment type="caution">
    <text evidence="1">The sequence shown here is derived from an EMBL/GenBank/DDBJ whole genome shotgun (WGS) entry which is preliminary data.</text>
</comment>